<evidence type="ECO:0000313" key="4">
    <source>
        <dbReference type="Proteomes" id="UP001524547"/>
    </source>
</evidence>
<evidence type="ECO:0000313" key="3">
    <source>
        <dbReference type="EMBL" id="MCQ8241882.1"/>
    </source>
</evidence>
<dbReference type="SUPFAM" id="SSF141868">
    <property type="entry name" value="EAL domain-like"/>
    <property type="match status" value="1"/>
</dbReference>
<dbReference type="InterPro" id="IPR029787">
    <property type="entry name" value="Nucleotide_cyclase"/>
</dbReference>
<dbReference type="GO" id="GO:0052621">
    <property type="term" value="F:diguanylate cyclase activity"/>
    <property type="evidence" value="ECO:0007669"/>
    <property type="project" value="UniProtKB-EC"/>
</dbReference>
<dbReference type="PANTHER" id="PTHR44757:SF2">
    <property type="entry name" value="BIOFILM ARCHITECTURE MAINTENANCE PROTEIN MBAA"/>
    <property type="match status" value="1"/>
</dbReference>
<dbReference type="NCBIfam" id="TIGR00254">
    <property type="entry name" value="GGDEF"/>
    <property type="match status" value="1"/>
</dbReference>
<feature type="region of interest" description="Disordered" evidence="1">
    <location>
        <begin position="287"/>
        <end position="337"/>
    </location>
</feature>
<organism evidence="3 4">
    <name type="scientific">Rhizosaccharibacter radicis</name>
    <dbReference type="NCBI Taxonomy" id="2782605"/>
    <lineage>
        <taxon>Bacteria</taxon>
        <taxon>Pseudomonadati</taxon>
        <taxon>Pseudomonadota</taxon>
        <taxon>Alphaproteobacteria</taxon>
        <taxon>Acetobacterales</taxon>
        <taxon>Acetobacteraceae</taxon>
        <taxon>Rhizosaccharibacter</taxon>
    </lineage>
</organism>
<proteinExistence type="predicted"/>
<dbReference type="PANTHER" id="PTHR44757">
    <property type="entry name" value="DIGUANYLATE CYCLASE DGCP"/>
    <property type="match status" value="1"/>
</dbReference>
<dbReference type="InterPro" id="IPR035919">
    <property type="entry name" value="EAL_sf"/>
</dbReference>
<keyword evidence="3" id="KW-0548">Nucleotidyltransferase</keyword>
<accession>A0ABT1VZV3</accession>
<dbReference type="InterPro" id="IPR043128">
    <property type="entry name" value="Rev_trsase/Diguanyl_cyclase"/>
</dbReference>
<evidence type="ECO:0000259" key="2">
    <source>
        <dbReference type="PROSITE" id="PS50887"/>
    </source>
</evidence>
<dbReference type="PROSITE" id="PS50887">
    <property type="entry name" value="GGDEF"/>
    <property type="match status" value="1"/>
</dbReference>
<reference evidence="3 4" key="1">
    <citation type="submission" date="2022-06" db="EMBL/GenBank/DDBJ databases">
        <title>Rhizosaccharibacter gen. nov. sp. nov. KSS12, endophytic bacteria isolated from sugarcane.</title>
        <authorList>
            <person name="Pitiwittayakul N."/>
        </authorList>
    </citation>
    <scope>NUCLEOTIDE SEQUENCE [LARGE SCALE GENOMIC DNA]</scope>
    <source>
        <strain evidence="3 4">KSS12</strain>
    </source>
</reference>
<dbReference type="CDD" id="cd01949">
    <property type="entry name" value="GGDEF"/>
    <property type="match status" value="1"/>
</dbReference>
<dbReference type="InterPro" id="IPR052155">
    <property type="entry name" value="Biofilm_reg_signaling"/>
</dbReference>
<dbReference type="Gene3D" id="3.20.20.450">
    <property type="entry name" value="EAL domain"/>
    <property type="match status" value="1"/>
</dbReference>
<keyword evidence="3" id="KW-0808">Transferase</keyword>
<dbReference type="InterPro" id="IPR000160">
    <property type="entry name" value="GGDEF_dom"/>
</dbReference>
<dbReference type="EMBL" id="JAMZEJ010000008">
    <property type="protein sequence ID" value="MCQ8241882.1"/>
    <property type="molecule type" value="Genomic_DNA"/>
</dbReference>
<dbReference type="Gene3D" id="3.30.70.270">
    <property type="match status" value="1"/>
</dbReference>
<dbReference type="EC" id="2.7.7.65" evidence="3"/>
<dbReference type="SMART" id="SM00267">
    <property type="entry name" value="GGDEF"/>
    <property type="match status" value="1"/>
</dbReference>
<dbReference type="SUPFAM" id="SSF55073">
    <property type="entry name" value="Nucleotide cyclase"/>
    <property type="match status" value="1"/>
</dbReference>
<protein>
    <submittedName>
        <fullName evidence="3">Diguanylate cyclase</fullName>
        <ecNumber evidence="3">2.7.7.65</ecNumber>
    </submittedName>
</protein>
<feature type="compositionally biased region" description="Low complexity" evidence="1">
    <location>
        <begin position="296"/>
        <end position="306"/>
    </location>
</feature>
<evidence type="ECO:0000256" key="1">
    <source>
        <dbReference type="SAM" id="MobiDB-lite"/>
    </source>
</evidence>
<name>A0ABT1VZV3_9PROT</name>
<feature type="domain" description="GGDEF" evidence="2">
    <location>
        <begin position="99"/>
        <end position="232"/>
    </location>
</feature>
<dbReference type="Pfam" id="PF00990">
    <property type="entry name" value="GGDEF"/>
    <property type="match status" value="1"/>
</dbReference>
<dbReference type="Pfam" id="PF00563">
    <property type="entry name" value="EAL"/>
    <property type="match status" value="1"/>
</dbReference>
<feature type="region of interest" description="Disordered" evidence="1">
    <location>
        <begin position="221"/>
        <end position="262"/>
    </location>
</feature>
<dbReference type="InterPro" id="IPR001633">
    <property type="entry name" value="EAL_dom"/>
</dbReference>
<comment type="caution">
    <text evidence="3">The sequence shown here is derived from an EMBL/GenBank/DDBJ whole genome shotgun (WGS) entry which is preliminary data.</text>
</comment>
<keyword evidence="4" id="KW-1185">Reference proteome</keyword>
<gene>
    <name evidence="3" type="ORF">NFI88_13670</name>
</gene>
<dbReference type="Proteomes" id="UP001524547">
    <property type="component" value="Unassembled WGS sequence"/>
</dbReference>
<sequence length="537" mass="57520">MLLLVAAGEDLVWAAEHGADDVLAVPFEPSLLRLKLSLAQRIARERNEAQHFARRAGETEQEARRLHALAYTDTLTGLPNRRYLDDWMAELAPGRVGIDSFAIHMIDLDGFKAINDRFGHRDGDQLLQQVAERLCRGCRRFDIVVRLGGDELAAVQVGAGSEADARAFAQRLLANMREPFRVGSAEVQISASIGCALYPAHGALPSDLLHRADLAMYAAKSAGRQAPHSRRGDAAELSRPGSFMMFSTDPGPPPATPPARHARFPMAGTLFSPAFALLSGQFVGAWTQWPPPAPPGSGTASSSAAQDWQGPALPPRGSGAEAARSGLPPPGAAAGINGMATGPDAAFQALGIAFREAAAWRDGAERTALRPRPVFGATIHAGLLADVGALEVVRRLLRLSGADPLDCELVLQAPEVLVELEALHRLRELGLGIGVRVGLEGIVLQRLLRLPLTRLHLEPELLAADASEDSILLRTTVLFARSLRAPLLAHGVETRDQLDRLRRLEVDSATGTYLSGPLDGMALESLRRRIGPEAGNR</sequence>